<dbReference type="SUPFAM" id="SSF53187">
    <property type="entry name" value="Zn-dependent exopeptidases"/>
    <property type="match status" value="1"/>
</dbReference>
<dbReference type="RefSeq" id="WP_098073865.1">
    <property type="nucleotide sequence ID" value="NZ_PDEQ01000001.1"/>
</dbReference>
<dbReference type="EMBL" id="PDEQ01000001">
    <property type="protein sequence ID" value="PEN14966.1"/>
    <property type="molecule type" value="Genomic_DNA"/>
</dbReference>
<dbReference type="GO" id="GO:0016788">
    <property type="term" value="F:hydrolase activity, acting on ester bonds"/>
    <property type="evidence" value="ECO:0007669"/>
    <property type="project" value="InterPro"/>
</dbReference>
<dbReference type="Proteomes" id="UP000220102">
    <property type="component" value="Unassembled WGS sequence"/>
</dbReference>
<keyword evidence="7" id="KW-1185">Reference proteome</keyword>
<organism evidence="6 7">
    <name type="scientific">Longibacter salinarum</name>
    <dbReference type="NCBI Taxonomy" id="1850348"/>
    <lineage>
        <taxon>Bacteria</taxon>
        <taxon>Pseudomonadati</taxon>
        <taxon>Rhodothermota</taxon>
        <taxon>Rhodothermia</taxon>
        <taxon>Rhodothermales</taxon>
        <taxon>Salisaetaceae</taxon>
        <taxon>Longibacter</taxon>
    </lineage>
</organism>
<comment type="cofactor">
    <cofactor evidence="1">
        <name>Zn(2+)</name>
        <dbReference type="ChEBI" id="CHEBI:29105"/>
    </cofactor>
</comment>
<evidence type="ECO:0000256" key="3">
    <source>
        <dbReference type="ARBA" id="ARBA00022801"/>
    </source>
</evidence>
<dbReference type="Gene3D" id="3.40.630.10">
    <property type="entry name" value="Zn peptidases"/>
    <property type="match status" value="1"/>
</dbReference>
<evidence type="ECO:0000313" key="7">
    <source>
        <dbReference type="Proteomes" id="UP000220102"/>
    </source>
</evidence>
<keyword evidence="4" id="KW-0862">Zinc</keyword>
<keyword evidence="3" id="KW-0378">Hydrolase</keyword>
<name>A0A2A8D219_9BACT</name>
<dbReference type="PIRSF" id="PIRSF039012">
    <property type="entry name" value="ASP"/>
    <property type="match status" value="1"/>
</dbReference>
<dbReference type="OrthoDB" id="9782876at2"/>
<evidence type="ECO:0000256" key="2">
    <source>
        <dbReference type="ARBA" id="ARBA00022723"/>
    </source>
</evidence>
<dbReference type="InterPro" id="IPR043795">
    <property type="entry name" value="N-alpha-Ac-DABA-like"/>
</dbReference>
<proteinExistence type="predicted"/>
<evidence type="ECO:0000313" key="6">
    <source>
        <dbReference type="EMBL" id="PEN14966.1"/>
    </source>
</evidence>
<protein>
    <submittedName>
        <fullName evidence="6">Succinate dehydrogenase</fullName>
    </submittedName>
</protein>
<dbReference type="PANTHER" id="PTHR37326:SF1">
    <property type="entry name" value="BLL3975 PROTEIN"/>
    <property type="match status" value="1"/>
</dbReference>
<dbReference type="GO" id="GO:0016811">
    <property type="term" value="F:hydrolase activity, acting on carbon-nitrogen (but not peptide) bonds, in linear amides"/>
    <property type="evidence" value="ECO:0007669"/>
    <property type="project" value="InterPro"/>
</dbReference>
<dbReference type="GO" id="GO:0046872">
    <property type="term" value="F:metal ion binding"/>
    <property type="evidence" value="ECO:0007669"/>
    <property type="project" value="UniProtKB-KW"/>
</dbReference>
<sequence length="361" mass="39311">MTTSIEKWGDVHVEAGTSRNVFLDVGETYSGITVRIPVHVRRGDEDGPVIFVTAAVHGDEVNGTGAIRQLIRDPDLDLSRGAVIFVPVVNPLAFDRHSRYMPDRRDLNRCFPGRRSGSLASRLAHTIFSEIVHRSDAGIDLHTAAVRRTNYPTVRGDLSVDGVRELAEAFGTEVILDKQGPDGSFRREACNVGCPTISLEAGEVWKVEPAITTLASRGVLRVLEHFDMLDTPAKRPSAPRRPPIPVTSDDTTWVRADAGGFLSFHIRPGDVVREGQALATSTTLLGDEVEEEGDVLSPTDGIVIGMSTLPAAHPGTPICHIAKLPPGITADLIERRRARHGELQEQIRTELAANIRVEEDT</sequence>
<keyword evidence="2" id="KW-0479">Metal-binding</keyword>
<feature type="domain" description="Succinylglutamate desuccinylase/Aspartoacylase catalytic" evidence="5">
    <location>
        <begin position="47"/>
        <end position="225"/>
    </location>
</feature>
<dbReference type="Pfam" id="PF24827">
    <property type="entry name" value="AstE_AspA_cat"/>
    <property type="match status" value="1"/>
</dbReference>
<evidence type="ECO:0000256" key="1">
    <source>
        <dbReference type="ARBA" id="ARBA00001947"/>
    </source>
</evidence>
<evidence type="ECO:0000259" key="5">
    <source>
        <dbReference type="Pfam" id="PF24827"/>
    </source>
</evidence>
<dbReference type="AlphaFoldDB" id="A0A2A8D219"/>
<dbReference type="CDD" id="cd06251">
    <property type="entry name" value="M14_ASTE_ASPA-like"/>
    <property type="match status" value="1"/>
</dbReference>
<dbReference type="InterPro" id="IPR055438">
    <property type="entry name" value="AstE_AspA_cat"/>
</dbReference>
<dbReference type="PANTHER" id="PTHR37326">
    <property type="entry name" value="BLL3975 PROTEIN"/>
    <property type="match status" value="1"/>
</dbReference>
<gene>
    <name evidence="6" type="ORF">CRI94_01345</name>
</gene>
<dbReference type="InterPro" id="IPR053138">
    <property type="entry name" value="N-alpha-Ac-DABA_deacetylase"/>
</dbReference>
<reference evidence="6 7" key="1">
    <citation type="submission" date="2017-10" db="EMBL/GenBank/DDBJ databases">
        <title>Draft genome of Longibacter Salinarum.</title>
        <authorList>
            <person name="Goh K.M."/>
            <person name="Shamsir M.S."/>
            <person name="Lim S.W."/>
        </authorList>
    </citation>
    <scope>NUCLEOTIDE SEQUENCE [LARGE SCALE GENOMIC DNA]</scope>
    <source>
        <strain evidence="6 7">KCTC 52045</strain>
    </source>
</reference>
<evidence type="ECO:0000256" key="4">
    <source>
        <dbReference type="ARBA" id="ARBA00022833"/>
    </source>
</evidence>
<comment type="caution">
    <text evidence="6">The sequence shown here is derived from an EMBL/GenBank/DDBJ whole genome shotgun (WGS) entry which is preliminary data.</text>
</comment>
<accession>A0A2A8D219</accession>